<keyword evidence="9 13" id="KW-0585">Phenylalanine catabolism</keyword>
<dbReference type="Gene3D" id="2.30.30.230">
    <property type="entry name" value="Fumarylacetoacetase, N-terminal domain"/>
    <property type="match status" value="1"/>
</dbReference>
<feature type="binding site" evidence="12">
    <location>
        <position position="259"/>
    </location>
    <ligand>
        <name>Mg(2+)</name>
        <dbReference type="ChEBI" id="CHEBI:18420"/>
    </ligand>
</feature>
<dbReference type="InterPro" id="IPR036462">
    <property type="entry name" value="Fumarylacetoacetase_N_sf"/>
</dbReference>
<dbReference type="GO" id="GO:0004334">
    <property type="term" value="F:fumarylacetoacetase activity"/>
    <property type="evidence" value="ECO:0007669"/>
    <property type="project" value="UniProtKB-UniRule"/>
</dbReference>
<feature type="binding site" evidence="12">
    <location>
        <position position="203"/>
    </location>
    <ligand>
        <name>Ca(2+)</name>
        <dbReference type="ChEBI" id="CHEBI:29108"/>
    </ligand>
</feature>
<dbReference type="OrthoDB" id="9971669at2759"/>
<evidence type="ECO:0000256" key="3">
    <source>
        <dbReference type="ARBA" id="ARBA00012094"/>
    </source>
</evidence>
<feature type="binding site" evidence="11">
    <location>
        <position position="348"/>
    </location>
    <ligand>
        <name>substrate</name>
    </ligand>
</feature>
<feature type="binding site" evidence="12">
    <location>
        <position position="130"/>
    </location>
    <ligand>
        <name>Ca(2+)</name>
        <dbReference type="ChEBI" id="CHEBI:29108"/>
    </ligand>
</feature>
<evidence type="ECO:0000259" key="14">
    <source>
        <dbReference type="Pfam" id="PF01557"/>
    </source>
</evidence>
<feature type="domain" description="Fumarylacetoacetase-like C-terminal" evidence="14">
    <location>
        <begin position="160"/>
        <end position="408"/>
    </location>
</feature>
<protein>
    <recommendedName>
        <fullName evidence="3 13">Fumarylacetoacetase</fullName>
        <ecNumber evidence="3 13">3.7.1.2</ecNumber>
    </recommendedName>
    <alternativeName>
        <fullName evidence="13">Fumarylacetoacetate hydrolase</fullName>
    </alternativeName>
</protein>
<evidence type="ECO:0000256" key="6">
    <source>
        <dbReference type="ARBA" id="ARBA00022837"/>
    </source>
</evidence>
<evidence type="ECO:0000256" key="10">
    <source>
        <dbReference type="PIRSR" id="PIRSR605959-1"/>
    </source>
</evidence>
<dbReference type="Pfam" id="PF01557">
    <property type="entry name" value="FAA_hydrolase"/>
    <property type="match status" value="1"/>
</dbReference>
<feature type="binding site" evidence="12">
    <location>
        <position position="205"/>
    </location>
    <ligand>
        <name>Ca(2+)</name>
        <dbReference type="ChEBI" id="CHEBI:29108"/>
    </ligand>
</feature>
<keyword evidence="8 13" id="KW-0828">Tyrosine catabolism</keyword>
<evidence type="ECO:0000256" key="12">
    <source>
        <dbReference type="PIRSR" id="PIRSR605959-3"/>
    </source>
</evidence>
<dbReference type="EC" id="3.7.1.2" evidence="3 13"/>
<feature type="binding site" evidence="12">
    <location>
        <position position="255"/>
    </location>
    <ligand>
        <name>Mg(2+)</name>
        <dbReference type="ChEBI" id="CHEBI:18420"/>
    </ligand>
</feature>
<dbReference type="GO" id="GO:0006572">
    <property type="term" value="P:L-tyrosine catabolic process"/>
    <property type="evidence" value="ECO:0007669"/>
    <property type="project" value="UniProtKB-UniRule"/>
</dbReference>
<comment type="catalytic activity">
    <reaction evidence="13">
        <text>4-fumarylacetoacetate + H2O = acetoacetate + fumarate + H(+)</text>
        <dbReference type="Rhea" id="RHEA:10244"/>
        <dbReference type="ChEBI" id="CHEBI:13705"/>
        <dbReference type="ChEBI" id="CHEBI:15377"/>
        <dbReference type="ChEBI" id="CHEBI:15378"/>
        <dbReference type="ChEBI" id="CHEBI:18034"/>
        <dbReference type="ChEBI" id="CHEBI:29806"/>
        <dbReference type="EC" id="3.7.1.2"/>
    </reaction>
</comment>
<dbReference type="SUPFAM" id="SSF56529">
    <property type="entry name" value="FAH"/>
    <property type="match status" value="1"/>
</dbReference>
<evidence type="ECO:0000256" key="9">
    <source>
        <dbReference type="ARBA" id="ARBA00023232"/>
    </source>
</evidence>
<evidence type="ECO:0000259" key="15">
    <source>
        <dbReference type="Pfam" id="PF09298"/>
    </source>
</evidence>
<dbReference type="PANTHER" id="PTHR43069">
    <property type="entry name" value="FUMARYLACETOACETASE"/>
    <property type="match status" value="1"/>
</dbReference>
<reference evidence="16 17" key="1">
    <citation type="submission" date="2015-01" db="EMBL/GenBank/DDBJ databases">
        <title>The Genome Sequence of Exophiala xenobiotica CBS118157.</title>
        <authorList>
            <consortium name="The Broad Institute Genomics Platform"/>
            <person name="Cuomo C."/>
            <person name="de Hoog S."/>
            <person name="Gorbushina A."/>
            <person name="Stielow B."/>
            <person name="Teixiera M."/>
            <person name="Abouelleil A."/>
            <person name="Chapman S.B."/>
            <person name="Priest M."/>
            <person name="Young S.K."/>
            <person name="Wortman J."/>
            <person name="Nusbaum C."/>
            <person name="Birren B."/>
        </authorList>
    </citation>
    <scope>NUCLEOTIDE SEQUENCE [LARGE SCALE GENOMIC DNA]</scope>
    <source>
        <strain evidence="16 17">CBS 118157</strain>
    </source>
</reference>
<dbReference type="Gene3D" id="3.90.850.10">
    <property type="entry name" value="Fumarylacetoacetase-like, C-terminal domain"/>
    <property type="match status" value="1"/>
</dbReference>
<proteinExistence type="inferred from homology"/>
<keyword evidence="17" id="KW-1185">Reference proteome</keyword>
<evidence type="ECO:0000256" key="11">
    <source>
        <dbReference type="PIRSR" id="PIRSR605959-2"/>
    </source>
</evidence>
<evidence type="ECO:0000313" key="17">
    <source>
        <dbReference type="Proteomes" id="UP000054342"/>
    </source>
</evidence>
<dbReference type="RefSeq" id="XP_013312797.1">
    <property type="nucleotide sequence ID" value="XM_013457343.1"/>
</dbReference>
<feature type="binding site" evidence="12">
    <location>
        <position position="237"/>
    </location>
    <ligand>
        <name>Ca(2+)</name>
        <dbReference type="ChEBI" id="CHEBI:29108"/>
    </ligand>
</feature>
<dbReference type="InterPro" id="IPR015377">
    <property type="entry name" value="Fumarylacetoacetase_N"/>
</dbReference>
<keyword evidence="7 12" id="KW-0460">Magnesium</keyword>
<dbReference type="Proteomes" id="UP000054342">
    <property type="component" value="Unassembled WGS sequence"/>
</dbReference>
<feature type="active site" description="Proton acceptor" evidence="10">
    <location>
        <position position="137"/>
    </location>
</feature>
<dbReference type="SUPFAM" id="SSF63433">
    <property type="entry name" value="Fumarylacetoacetate hydrolase, FAH, N-terminal domain"/>
    <property type="match status" value="1"/>
</dbReference>
<evidence type="ECO:0000256" key="2">
    <source>
        <dbReference type="ARBA" id="ARBA00010211"/>
    </source>
</evidence>
<name>A0A0D2EA22_9EURO</name>
<dbReference type="EMBL" id="KN847321">
    <property type="protein sequence ID" value="KIW52213.1"/>
    <property type="molecule type" value="Genomic_DNA"/>
</dbReference>
<comment type="cofactor">
    <cofactor evidence="13">
        <name>Mg(2+)</name>
        <dbReference type="ChEBI" id="CHEBI:18420"/>
    </cofactor>
    <cofactor evidence="13">
        <name>Ca(2+)</name>
        <dbReference type="ChEBI" id="CHEBI:29108"/>
    </cofactor>
</comment>
<dbReference type="GeneID" id="25329782"/>
<feature type="domain" description="Fumarylacetoacetase N-terminal" evidence="15">
    <location>
        <begin position="16"/>
        <end position="122"/>
    </location>
</feature>
<dbReference type="InterPro" id="IPR005959">
    <property type="entry name" value="Fumarylacetoacetase"/>
</dbReference>
<evidence type="ECO:0000313" key="16">
    <source>
        <dbReference type="EMBL" id="KIW52213.1"/>
    </source>
</evidence>
<dbReference type="AlphaFoldDB" id="A0A0D2EA22"/>
<dbReference type="STRING" id="348802.A0A0D2EA22"/>
<feature type="binding site" evidence="11">
    <location>
        <position position="132"/>
    </location>
    <ligand>
        <name>substrate</name>
    </ligand>
</feature>
<dbReference type="PANTHER" id="PTHR43069:SF2">
    <property type="entry name" value="FUMARYLACETOACETASE"/>
    <property type="match status" value="1"/>
</dbReference>
<dbReference type="HOGENOM" id="CLU_026207_2_0_1"/>
<dbReference type="GO" id="GO:0006559">
    <property type="term" value="P:L-phenylalanine catabolic process"/>
    <property type="evidence" value="ECO:0007669"/>
    <property type="project" value="UniProtKB-UniRule"/>
</dbReference>
<comment type="similarity">
    <text evidence="2 13">Belongs to the FAH family.</text>
</comment>
<feature type="binding site" evidence="11">
    <location>
        <position position="244"/>
    </location>
    <ligand>
        <name>substrate</name>
    </ligand>
</feature>
<gene>
    <name evidence="16" type="ORF">PV05_07874</name>
</gene>
<dbReference type="InterPro" id="IPR011234">
    <property type="entry name" value="Fumarylacetoacetase-like_C"/>
</dbReference>
<comment type="pathway">
    <text evidence="1 13">Amino-acid degradation; L-phenylalanine degradation; acetoacetate and fumarate from L-phenylalanine: step 6/6.</text>
</comment>
<evidence type="ECO:0000256" key="13">
    <source>
        <dbReference type="RuleBase" id="RU366008"/>
    </source>
</evidence>
<feature type="binding site" evidence="12">
    <location>
        <position position="237"/>
    </location>
    <ligand>
        <name>Mg(2+)</name>
        <dbReference type="ChEBI" id="CHEBI:18420"/>
    </ligand>
</feature>
<dbReference type="UniPathway" id="UPA00139">
    <property type="reaction ID" value="UER00341"/>
</dbReference>
<evidence type="ECO:0000256" key="8">
    <source>
        <dbReference type="ARBA" id="ARBA00022878"/>
    </source>
</evidence>
<keyword evidence="4 12" id="KW-0479">Metal-binding</keyword>
<evidence type="ECO:0000256" key="1">
    <source>
        <dbReference type="ARBA" id="ARBA00004782"/>
    </source>
</evidence>
<evidence type="ECO:0000256" key="4">
    <source>
        <dbReference type="ARBA" id="ARBA00022723"/>
    </source>
</evidence>
<evidence type="ECO:0000256" key="5">
    <source>
        <dbReference type="ARBA" id="ARBA00022801"/>
    </source>
</evidence>
<dbReference type="GO" id="GO:1902000">
    <property type="term" value="P:homogentisate catabolic process"/>
    <property type="evidence" value="ECO:0007669"/>
    <property type="project" value="TreeGrafter"/>
</dbReference>
<keyword evidence="5 13" id="KW-0378">Hydrolase</keyword>
<keyword evidence="6 12" id="KW-0106">Calcium</keyword>
<dbReference type="GO" id="GO:0046872">
    <property type="term" value="F:metal ion binding"/>
    <property type="evidence" value="ECO:0007669"/>
    <property type="project" value="UniProtKB-UniRule"/>
</dbReference>
<dbReference type="NCBIfam" id="TIGR01266">
    <property type="entry name" value="fum_ac_acetase"/>
    <property type="match status" value="1"/>
</dbReference>
<sequence length="423" mass="46381">MTSWVPIPVDSDFSLQNLPYGVFSTTADPIPRIGVAIGNHVLDLKALAQEQIFSDIKFDASALGETTLNTYAGFGQNVHGEIRGRLQELLAEDSQLHHLLRDNQERRQKCLLPMKDVIMHLPVTVGDFTDFFVGLHHANNCADFLKPGADITQVLPSFWDVPSGFHGRSSSVVVSGTPIHRPKGQTRVDGKAVSGACQTLDFEVEFAMVIGRASQMGTAVGVDQAEDHIFGFVLLNDWSARDFQKNEPAAPFTCKNFATSISPWIVPFEALQPYRASPIKANRPLSDYLVQKDTKSIFEVPIRATLEGMYIVADCNTKCMVFSFAQMIAHHTRGGCPLRPGDIMATGTMSGPSKSEEGCFLELSRPYGENPYEMTAEGSSGCQIRRSYLEDGDIVEFSAQIRTKDGLGNVGFGLCRGWVLPAN</sequence>
<dbReference type="InterPro" id="IPR036663">
    <property type="entry name" value="Fumarylacetoacetase_C_sf"/>
</dbReference>
<accession>A0A0D2EA22</accession>
<dbReference type="Pfam" id="PF09298">
    <property type="entry name" value="FAA_hydrolase_N"/>
    <property type="match status" value="1"/>
</dbReference>
<organism evidence="16 17">
    <name type="scientific">Exophiala xenobiotica</name>
    <dbReference type="NCBI Taxonomy" id="348802"/>
    <lineage>
        <taxon>Eukaryota</taxon>
        <taxon>Fungi</taxon>
        <taxon>Dikarya</taxon>
        <taxon>Ascomycota</taxon>
        <taxon>Pezizomycotina</taxon>
        <taxon>Eurotiomycetes</taxon>
        <taxon>Chaetothyriomycetidae</taxon>
        <taxon>Chaetothyriales</taxon>
        <taxon>Herpotrichiellaceae</taxon>
        <taxon>Exophiala</taxon>
    </lineage>
</organism>
<evidence type="ECO:0000256" key="7">
    <source>
        <dbReference type="ARBA" id="ARBA00022842"/>
    </source>
</evidence>